<dbReference type="RefSeq" id="WP_190538631.1">
    <property type="nucleotide sequence ID" value="NZ_CAWPNO010000073.1"/>
</dbReference>
<proteinExistence type="predicted"/>
<dbReference type="Proteomes" id="UP000658514">
    <property type="component" value="Unassembled WGS sequence"/>
</dbReference>
<evidence type="ECO:0000256" key="1">
    <source>
        <dbReference type="SAM" id="Phobius"/>
    </source>
</evidence>
<feature type="transmembrane region" description="Helical" evidence="1">
    <location>
        <begin position="23"/>
        <end position="40"/>
    </location>
</feature>
<evidence type="ECO:0000313" key="3">
    <source>
        <dbReference type="Proteomes" id="UP000658514"/>
    </source>
</evidence>
<sequence length="94" mass="9956">MNSKNQNEKIDRTVAKSIFASRTFWGAVLAGVASLVPIAVKGIKANKITVDDVGQAVLVLCGVGTAIVGRVNVQSQVYTPDILPGPNKSDYENK</sequence>
<evidence type="ECO:0008006" key="4">
    <source>
        <dbReference type="Google" id="ProtNLM"/>
    </source>
</evidence>
<comment type="caution">
    <text evidence="2">The sequence shown here is derived from an EMBL/GenBank/DDBJ whole genome shotgun (WGS) entry which is preliminary data.</text>
</comment>
<protein>
    <recommendedName>
        <fullName evidence="4">Holin</fullName>
    </recommendedName>
</protein>
<keyword evidence="1" id="KW-1133">Transmembrane helix</keyword>
<reference evidence="2 3" key="1">
    <citation type="journal article" date="2020" name="ISME J.">
        <title>Comparative genomics reveals insights into cyanobacterial evolution and habitat adaptation.</title>
        <authorList>
            <person name="Chen M.Y."/>
            <person name="Teng W.K."/>
            <person name="Zhao L."/>
            <person name="Hu C.X."/>
            <person name="Zhou Y.K."/>
            <person name="Han B.P."/>
            <person name="Song L.R."/>
            <person name="Shu W.S."/>
        </authorList>
    </citation>
    <scope>NUCLEOTIDE SEQUENCE [LARGE SCALE GENOMIC DNA]</scope>
    <source>
        <strain evidence="2 3">FACHB-288</strain>
    </source>
</reference>
<evidence type="ECO:0000313" key="2">
    <source>
        <dbReference type="EMBL" id="MBD2194622.1"/>
    </source>
</evidence>
<keyword evidence="3" id="KW-1185">Reference proteome</keyword>
<organism evidence="2 3">
    <name type="scientific">Calothrix parietina FACHB-288</name>
    <dbReference type="NCBI Taxonomy" id="2692896"/>
    <lineage>
        <taxon>Bacteria</taxon>
        <taxon>Bacillati</taxon>
        <taxon>Cyanobacteriota</taxon>
        <taxon>Cyanophyceae</taxon>
        <taxon>Nostocales</taxon>
        <taxon>Calotrichaceae</taxon>
        <taxon>Calothrix</taxon>
    </lineage>
</organism>
<dbReference type="EMBL" id="JACJQH010000004">
    <property type="protein sequence ID" value="MBD2194622.1"/>
    <property type="molecule type" value="Genomic_DNA"/>
</dbReference>
<gene>
    <name evidence="2" type="ORF">H6G24_03810</name>
</gene>
<keyword evidence="1" id="KW-0812">Transmembrane</keyword>
<accession>A0ABR8A3U2</accession>
<name>A0ABR8A3U2_9CYAN</name>
<keyword evidence="1" id="KW-0472">Membrane</keyword>